<dbReference type="EMBL" id="FNOP01000016">
    <property type="protein sequence ID" value="SDX20423.1"/>
    <property type="molecule type" value="Genomic_DNA"/>
</dbReference>
<dbReference type="InterPro" id="IPR036583">
    <property type="entry name" value="23S_rRNA_IVS_sf"/>
</dbReference>
<dbReference type="Gene3D" id="1.20.1440.60">
    <property type="entry name" value="23S rRNA-intervening sequence"/>
    <property type="match status" value="1"/>
</dbReference>
<gene>
    <name evidence="1" type="ORF">SAMN05216495_11631</name>
</gene>
<reference evidence="1 2" key="1">
    <citation type="submission" date="2016-10" db="EMBL/GenBank/DDBJ databases">
        <authorList>
            <person name="Varghese N."/>
            <person name="Submissions S."/>
        </authorList>
    </citation>
    <scope>NUCLEOTIDE SEQUENCE [LARGE SCALE GENOMIC DNA]</scope>
    <source>
        <strain evidence="1 2">WCC6</strain>
    </source>
</reference>
<dbReference type="PANTHER" id="PTHR38471">
    <property type="entry name" value="FOUR HELIX BUNDLE PROTEIN"/>
    <property type="match status" value="1"/>
</dbReference>
<sequence>MALNNFQDLIAWQKSMKLVLEVYRLVKYLPQAELYGLSNQMRRAAVSIPSNIAEGQARGTTKDFIHFLHIAKGSNTELYTQLMICQNLGYLEREQLKNAIALNQDTGMLLTKLIKSLKSIRSN</sequence>
<dbReference type="InterPro" id="IPR012657">
    <property type="entry name" value="23S_rRNA-intervening_sequence"/>
</dbReference>
<evidence type="ECO:0000313" key="1">
    <source>
        <dbReference type="EMBL" id="SDX20423.1"/>
    </source>
</evidence>
<dbReference type="AlphaFoldDB" id="A0A1H2ZSJ5"/>
<proteinExistence type="predicted"/>
<evidence type="ECO:0000313" key="2">
    <source>
        <dbReference type="Proteomes" id="UP000182379"/>
    </source>
</evidence>
<dbReference type="SUPFAM" id="SSF158446">
    <property type="entry name" value="IVS-encoded protein-like"/>
    <property type="match status" value="1"/>
</dbReference>
<organism evidence="1 2">
    <name type="scientific">Acidaminococcus fermentans</name>
    <dbReference type="NCBI Taxonomy" id="905"/>
    <lineage>
        <taxon>Bacteria</taxon>
        <taxon>Bacillati</taxon>
        <taxon>Bacillota</taxon>
        <taxon>Negativicutes</taxon>
        <taxon>Acidaminococcales</taxon>
        <taxon>Acidaminococcaceae</taxon>
        <taxon>Acidaminococcus</taxon>
    </lineage>
</organism>
<dbReference type="PANTHER" id="PTHR38471:SF2">
    <property type="entry name" value="FOUR HELIX BUNDLE PROTEIN"/>
    <property type="match status" value="1"/>
</dbReference>
<dbReference type="NCBIfam" id="TIGR02436">
    <property type="entry name" value="four helix bundle protein"/>
    <property type="match status" value="1"/>
</dbReference>
<dbReference type="CDD" id="cd16377">
    <property type="entry name" value="23S_rRNA_IVP_like"/>
    <property type="match status" value="1"/>
</dbReference>
<comment type="caution">
    <text evidence="1">The sequence shown here is derived from an EMBL/GenBank/DDBJ whole genome shotgun (WGS) entry which is preliminary data.</text>
</comment>
<dbReference type="Pfam" id="PF05635">
    <property type="entry name" value="23S_rRNA_IVP"/>
    <property type="match status" value="1"/>
</dbReference>
<accession>A0A1H2ZSJ5</accession>
<name>A0A1H2ZSJ5_ACIFE</name>
<dbReference type="Proteomes" id="UP000182379">
    <property type="component" value="Unassembled WGS sequence"/>
</dbReference>
<protein>
    <submittedName>
        <fullName evidence="1">Four helix bundle protein</fullName>
    </submittedName>
</protein>